<dbReference type="Proteomes" id="UP000561726">
    <property type="component" value="Unassembled WGS sequence"/>
</dbReference>
<dbReference type="EMBL" id="JACHBQ010000001">
    <property type="protein sequence ID" value="MBB5643517.1"/>
    <property type="molecule type" value="Genomic_DNA"/>
</dbReference>
<organism evidence="1 2">
    <name type="scientific">Cryobacterium roopkundense</name>
    <dbReference type="NCBI Taxonomy" id="1001240"/>
    <lineage>
        <taxon>Bacteria</taxon>
        <taxon>Bacillati</taxon>
        <taxon>Actinomycetota</taxon>
        <taxon>Actinomycetes</taxon>
        <taxon>Micrococcales</taxon>
        <taxon>Microbacteriaceae</taxon>
        <taxon>Cryobacterium</taxon>
    </lineage>
</organism>
<dbReference type="AlphaFoldDB" id="A0A7W9A0R0"/>
<comment type="caution">
    <text evidence="1">The sequence shown here is derived from an EMBL/GenBank/DDBJ whole genome shotgun (WGS) entry which is preliminary data.</text>
</comment>
<reference evidence="1 2" key="1">
    <citation type="submission" date="2020-08" db="EMBL/GenBank/DDBJ databases">
        <title>Sequencing the genomes of 1000 actinobacteria strains.</title>
        <authorList>
            <person name="Klenk H.-P."/>
        </authorList>
    </citation>
    <scope>NUCLEOTIDE SEQUENCE [LARGE SCALE GENOMIC DNA]</scope>
    <source>
        <strain evidence="1 2">DSM 21065</strain>
    </source>
</reference>
<evidence type="ECO:0000313" key="1">
    <source>
        <dbReference type="EMBL" id="MBB5643517.1"/>
    </source>
</evidence>
<accession>A0A7W9A0R0</accession>
<sequence>MPMGHLQVDWKSLALESASLPETLETIHADASLKESISVSGICPTCRGIMTVNWPKITRPVGASDVIGQGWGSGPTVWVVVMECNCGHKHTGQKSGPIGCGTTLMIEVDDEPAS</sequence>
<protein>
    <submittedName>
        <fullName evidence="1">Uncharacterized protein</fullName>
    </submittedName>
</protein>
<proteinExistence type="predicted"/>
<gene>
    <name evidence="1" type="ORF">BJ997_004065</name>
</gene>
<name>A0A7W9A0R0_9MICO</name>
<evidence type="ECO:0000313" key="2">
    <source>
        <dbReference type="Proteomes" id="UP000561726"/>
    </source>
</evidence>